<name>A0ABX6RBU4_PSEMX</name>
<evidence type="ECO:0000313" key="1">
    <source>
        <dbReference type="EMBL" id="QND80740.1"/>
    </source>
</evidence>
<evidence type="ECO:0008006" key="3">
    <source>
        <dbReference type="Google" id="ProtNLM"/>
    </source>
</evidence>
<reference evidence="1 2" key="1">
    <citation type="submission" date="2020-08" db="EMBL/GenBank/DDBJ databases">
        <title>Streptomycin resistant and MDR strain, P. mexicana.</title>
        <authorList>
            <person name="Ganesh-kumar S."/>
            <person name="Zhe T."/>
            <person name="Yu Z."/>
            <person name="Min Y."/>
        </authorList>
    </citation>
    <scope>NUCLEOTIDE SEQUENCE [LARGE SCALE GENOMIC DNA]</scope>
    <source>
        <strain evidence="1 2">GTZY</strain>
    </source>
</reference>
<dbReference type="RefSeq" id="WP_185895929.1">
    <property type="nucleotide sequence ID" value="NZ_CP060028.1"/>
</dbReference>
<keyword evidence="2" id="KW-1185">Reference proteome</keyword>
<gene>
    <name evidence="1" type="ORF">H4W19_02760</name>
</gene>
<sequence length="152" mass="17441">MNNNDIVMDTNVARLYDHAADPRYKKLFQWIHSVGSLAVSMPLLREYSGTTNHVLAGLVRHLTDSGRLNKFTNRQIDDFNDDRHYNYTSNGQDRAHARLCFLSNRKIFIGFDNRLIDDINGFRSVNGVKPFASRYPDDRTFVDGEGDAWDGV</sequence>
<evidence type="ECO:0000313" key="2">
    <source>
        <dbReference type="Proteomes" id="UP000515506"/>
    </source>
</evidence>
<dbReference type="Proteomes" id="UP000515506">
    <property type="component" value="Chromosome"/>
</dbReference>
<proteinExistence type="predicted"/>
<accession>A0ABX6RBU4</accession>
<organism evidence="1 2">
    <name type="scientific">Pseudoxanthomonas mexicana</name>
    <dbReference type="NCBI Taxonomy" id="128785"/>
    <lineage>
        <taxon>Bacteria</taxon>
        <taxon>Pseudomonadati</taxon>
        <taxon>Pseudomonadota</taxon>
        <taxon>Gammaproteobacteria</taxon>
        <taxon>Lysobacterales</taxon>
        <taxon>Lysobacteraceae</taxon>
        <taxon>Pseudoxanthomonas</taxon>
    </lineage>
</organism>
<dbReference type="EMBL" id="CP060028">
    <property type="protein sequence ID" value="QND80740.1"/>
    <property type="molecule type" value="Genomic_DNA"/>
</dbReference>
<protein>
    <recommendedName>
        <fullName evidence="3">Type II toxin-antitoxin system VapC family toxin</fullName>
    </recommendedName>
</protein>